<dbReference type="Gene3D" id="3.40.50.2000">
    <property type="entry name" value="Glycogen Phosphorylase B"/>
    <property type="match status" value="1"/>
</dbReference>
<dbReference type="PANTHER" id="PTHR11926:SF774">
    <property type="entry name" value="UDP-GLYCOSYLTRANSFERASE 85A1-RELATED"/>
    <property type="match status" value="1"/>
</dbReference>
<dbReference type="Proteomes" id="UP001163823">
    <property type="component" value="Chromosome 8"/>
</dbReference>
<dbReference type="SUPFAM" id="SSF53756">
    <property type="entry name" value="UDP-Glycosyltransferase/glycogen phosphorylase"/>
    <property type="match status" value="1"/>
</dbReference>
<evidence type="ECO:0000313" key="3">
    <source>
        <dbReference type="Proteomes" id="UP001163823"/>
    </source>
</evidence>
<reference evidence="2" key="1">
    <citation type="journal article" date="2023" name="Science">
        <title>Elucidation of the pathway for biosynthesis of saponin adjuvants from the soapbark tree.</title>
        <authorList>
            <person name="Reed J."/>
            <person name="Orme A."/>
            <person name="El-Demerdash A."/>
            <person name="Owen C."/>
            <person name="Martin L.B.B."/>
            <person name="Misra R.C."/>
            <person name="Kikuchi S."/>
            <person name="Rejzek M."/>
            <person name="Martin A.C."/>
            <person name="Harkess A."/>
            <person name="Leebens-Mack J."/>
            <person name="Louveau T."/>
            <person name="Stephenson M.J."/>
            <person name="Osbourn A."/>
        </authorList>
    </citation>
    <scope>NUCLEOTIDE SEQUENCE</scope>
    <source>
        <strain evidence="2">S10</strain>
    </source>
</reference>
<sequence length="304" mass="34142">MYTPYMVPDAVKWETTQICHLVAMPYPGRGHVNPMMNLCIMLASRKPDILVSIVVTEEWHSFIKSEAKPNNVQFATIPNVIPSELEKAKNFSGFVLAVRTKMEDPFEKLLDRLEPPVTAIIADSTLSWIIALGSRKNIPVASLWPMSATKLSLLYHFDILKEKGHFPIELSEIGDEVVDYIPGVSPSQIRDFPTICYGEDLKFLTGALKLVELISKAQYLILTTAYELEPEAVDALRSKYQIPVYPVGPSIPFFKLPNNPLPYNHSLAHDNVPQHLQWLNSQPNDTVLYISYGSYLSGIKCPNG</sequence>
<dbReference type="AlphaFoldDB" id="A0AAD7LM72"/>
<organism evidence="2 3">
    <name type="scientific">Quillaja saponaria</name>
    <name type="common">Soap bark tree</name>
    <dbReference type="NCBI Taxonomy" id="32244"/>
    <lineage>
        <taxon>Eukaryota</taxon>
        <taxon>Viridiplantae</taxon>
        <taxon>Streptophyta</taxon>
        <taxon>Embryophyta</taxon>
        <taxon>Tracheophyta</taxon>
        <taxon>Spermatophyta</taxon>
        <taxon>Magnoliopsida</taxon>
        <taxon>eudicotyledons</taxon>
        <taxon>Gunneridae</taxon>
        <taxon>Pentapetalae</taxon>
        <taxon>rosids</taxon>
        <taxon>fabids</taxon>
        <taxon>Fabales</taxon>
        <taxon>Quillajaceae</taxon>
        <taxon>Quillaja</taxon>
    </lineage>
</organism>
<name>A0AAD7LM72_QUISA</name>
<gene>
    <name evidence="2" type="ORF">O6P43_020399</name>
</gene>
<keyword evidence="3" id="KW-1185">Reference proteome</keyword>
<comment type="similarity">
    <text evidence="1">Belongs to the UDP-glycosyltransferase family.</text>
</comment>
<evidence type="ECO:0000256" key="1">
    <source>
        <dbReference type="ARBA" id="ARBA00009995"/>
    </source>
</evidence>
<dbReference type="GO" id="GO:0080043">
    <property type="term" value="F:quercetin 3-O-glucosyltransferase activity"/>
    <property type="evidence" value="ECO:0007669"/>
    <property type="project" value="TreeGrafter"/>
</dbReference>
<evidence type="ECO:0000313" key="2">
    <source>
        <dbReference type="EMBL" id="KAJ7959881.1"/>
    </source>
</evidence>
<accession>A0AAD7LM72</accession>
<dbReference type="KEGG" id="qsa:O6P43_020399"/>
<proteinExistence type="inferred from homology"/>
<dbReference type="GO" id="GO:0080044">
    <property type="term" value="F:quercetin 7-O-glucosyltransferase activity"/>
    <property type="evidence" value="ECO:0007669"/>
    <property type="project" value="TreeGrafter"/>
</dbReference>
<dbReference type="PANTHER" id="PTHR11926">
    <property type="entry name" value="GLUCOSYL/GLUCURONOSYL TRANSFERASES"/>
    <property type="match status" value="1"/>
</dbReference>
<comment type="caution">
    <text evidence="2">The sequence shown here is derived from an EMBL/GenBank/DDBJ whole genome shotgun (WGS) entry which is preliminary data.</text>
</comment>
<dbReference type="EMBL" id="JARAOO010000008">
    <property type="protein sequence ID" value="KAJ7959881.1"/>
    <property type="molecule type" value="Genomic_DNA"/>
</dbReference>
<protein>
    <submittedName>
        <fullName evidence="2">UDP-glycosyltransferase</fullName>
    </submittedName>
</protein>